<dbReference type="EMBL" id="KN818236">
    <property type="protein sequence ID" value="KIL66391.1"/>
    <property type="molecule type" value="Genomic_DNA"/>
</dbReference>
<sequence length="466" mass="52507">MASTDSTLMTISDLDAADLFPINRLSPDILAEIFTFCPPRLGESSYLSTTSRLTAPLLLCNVCSSWRALAVSTPRLWQTLDLIVDLYAKPTLDPEFLVSGIRTWLGRSGSLPLTIRFSFYKHDDIMPPKYWPAFEALLQYASRWESVEFHAERGIPWPNLGALPILRAIDVHDSDVDGIPFTSAPRLKSLTLLSCPFSSTSVLAVPWKQLTEVTICREQTPLMVLELFLRCSQLESLKLTIGNSDFQGTLNSPKIKHTTLRRLVFRFTNDFRATVLDSITLPALTELSLYNDTFGSGGSWCSQLLDLFTRSNCKLQTLSLRHPGFRPTQLLECLEHECCQSLTLLEIEGEESALPIFNNELLVRLTYSEDNDKTFLCPKLADLDLIKCYCSETASPDSLGRMVQSRCFGRAQDEQLKSLNIITCHPLSKEDYALLHFTMYSGGLEFFYTTFAVTPRGYDPEIDLDD</sequence>
<dbReference type="PANTHER" id="PTHR38926">
    <property type="entry name" value="F-BOX DOMAIN CONTAINING PROTEIN, EXPRESSED"/>
    <property type="match status" value="1"/>
</dbReference>
<dbReference type="SUPFAM" id="SSF52047">
    <property type="entry name" value="RNI-like"/>
    <property type="match status" value="1"/>
</dbReference>
<dbReference type="InterPro" id="IPR032675">
    <property type="entry name" value="LRR_dom_sf"/>
</dbReference>
<evidence type="ECO:0000313" key="2">
    <source>
        <dbReference type="Proteomes" id="UP000054549"/>
    </source>
</evidence>
<dbReference type="Proteomes" id="UP000054549">
    <property type="component" value="Unassembled WGS sequence"/>
</dbReference>
<keyword evidence="2" id="KW-1185">Reference proteome</keyword>
<reference evidence="1 2" key="1">
    <citation type="submission" date="2014-04" db="EMBL/GenBank/DDBJ databases">
        <title>Evolutionary Origins and Diversification of the Mycorrhizal Mutualists.</title>
        <authorList>
            <consortium name="DOE Joint Genome Institute"/>
            <consortium name="Mycorrhizal Genomics Consortium"/>
            <person name="Kohler A."/>
            <person name="Kuo A."/>
            <person name="Nagy L.G."/>
            <person name="Floudas D."/>
            <person name="Copeland A."/>
            <person name="Barry K.W."/>
            <person name="Cichocki N."/>
            <person name="Veneault-Fourrey C."/>
            <person name="LaButti K."/>
            <person name="Lindquist E.A."/>
            <person name="Lipzen A."/>
            <person name="Lundell T."/>
            <person name="Morin E."/>
            <person name="Murat C."/>
            <person name="Riley R."/>
            <person name="Ohm R."/>
            <person name="Sun H."/>
            <person name="Tunlid A."/>
            <person name="Henrissat B."/>
            <person name="Grigoriev I.V."/>
            <person name="Hibbett D.S."/>
            <person name="Martin F."/>
        </authorList>
    </citation>
    <scope>NUCLEOTIDE SEQUENCE [LARGE SCALE GENOMIC DNA]</scope>
    <source>
        <strain evidence="1 2">Koide BX008</strain>
    </source>
</reference>
<accession>A0A0C2XAP7</accession>
<dbReference type="PANTHER" id="PTHR38926:SF5">
    <property type="entry name" value="F-BOX AND LEUCINE-RICH REPEAT PROTEIN 6"/>
    <property type="match status" value="1"/>
</dbReference>
<dbReference type="Gene3D" id="3.80.10.10">
    <property type="entry name" value="Ribonuclease Inhibitor"/>
    <property type="match status" value="1"/>
</dbReference>
<name>A0A0C2XAP7_AMAMK</name>
<proteinExistence type="predicted"/>
<dbReference type="STRING" id="946122.A0A0C2XAP7"/>
<evidence type="ECO:0000313" key="1">
    <source>
        <dbReference type="EMBL" id="KIL66391.1"/>
    </source>
</evidence>
<dbReference type="HOGENOM" id="CLU_018544_12_4_1"/>
<dbReference type="InParanoid" id="A0A0C2XAP7"/>
<dbReference type="OrthoDB" id="2269034at2759"/>
<dbReference type="Gene3D" id="1.20.1280.50">
    <property type="match status" value="1"/>
</dbReference>
<dbReference type="AlphaFoldDB" id="A0A0C2XAP7"/>
<protein>
    <submittedName>
        <fullName evidence="1">Uncharacterized protein</fullName>
    </submittedName>
</protein>
<organism evidence="1 2">
    <name type="scientific">Amanita muscaria (strain Koide BX008)</name>
    <dbReference type="NCBI Taxonomy" id="946122"/>
    <lineage>
        <taxon>Eukaryota</taxon>
        <taxon>Fungi</taxon>
        <taxon>Dikarya</taxon>
        <taxon>Basidiomycota</taxon>
        <taxon>Agaricomycotina</taxon>
        <taxon>Agaricomycetes</taxon>
        <taxon>Agaricomycetidae</taxon>
        <taxon>Agaricales</taxon>
        <taxon>Pluteineae</taxon>
        <taxon>Amanitaceae</taxon>
        <taxon>Amanita</taxon>
    </lineage>
</organism>
<gene>
    <name evidence="1" type="ORF">M378DRAFT_123954</name>
</gene>